<dbReference type="AlphaFoldDB" id="A0AA88YKI0"/>
<name>A0AA88YKI0_PINIB</name>
<keyword evidence="1" id="KW-0694">RNA-binding</keyword>
<gene>
    <name evidence="4" type="ORF">FSP39_002873</name>
</gene>
<dbReference type="SUPFAM" id="SSF54928">
    <property type="entry name" value="RNA-binding domain, RBD"/>
    <property type="match status" value="1"/>
</dbReference>
<proteinExistence type="predicted"/>
<feature type="domain" description="RRM" evidence="3">
    <location>
        <begin position="7"/>
        <end position="77"/>
    </location>
</feature>
<feature type="compositionally biased region" description="Basic residues" evidence="2">
    <location>
        <begin position="113"/>
        <end position="131"/>
    </location>
</feature>
<evidence type="ECO:0000256" key="2">
    <source>
        <dbReference type="SAM" id="MobiDB-lite"/>
    </source>
</evidence>
<dbReference type="Proteomes" id="UP001186944">
    <property type="component" value="Unassembled WGS sequence"/>
</dbReference>
<evidence type="ECO:0000256" key="1">
    <source>
        <dbReference type="PROSITE-ProRule" id="PRU00176"/>
    </source>
</evidence>
<dbReference type="GO" id="GO:0003723">
    <property type="term" value="F:RNA binding"/>
    <property type="evidence" value="ECO:0007669"/>
    <property type="project" value="UniProtKB-UniRule"/>
</dbReference>
<keyword evidence="5" id="KW-1185">Reference proteome</keyword>
<dbReference type="SMART" id="SM00360">
    <property type="entry name" value="RRM"/>
    <property type="match status" value="1"/>
</dbReference>
<evidence type="ECO:0000313" key="4">
    <source>
        <dbReference type="EMBL" id="KAK3101345.1"/>
    </source>
</evidence>
<dbReference type="Gene3D" id="3.30.70.330">
    <property type="match status" value="1"/>
</dbReference>
<organism evidence="4 5">
    <name type="scientific">Pinctada imbricata</name>
    <name type="common">Atlantic pearl-oyster</name>
    <name type="synonym">Pinctada martensii</name>
    <dbReference type="NCBI Taxonomy" id="66713"/>
    <lineage>
        <taxon>Eukaryota</taxon>
        <taxon>Metazoa</taxon>
        <taxon>Spiralia</taxon>
        <taxon>Lophotrochozoa</taxon>
        <taxon>Mollusca</taxon>
        <taxon>Bivalvia</taxon>
        <taxon>Autobranchia</taxon>
        <taxon>Pteriomorphia</taxon>
        <taxon>Pterioida</taxon>
        <taxon>Pterioidea</taxon>
        <taxon>Pteriidae</taxon>
        <taxon>Pinctada</taxon>
    </lineage>
</organism>
<dbReference type="Pfam" id="PF00076">
    <property type="entry name" value="RRM_1"/>
    <property type="match status" value="1"/>
</dbReference>
<comment type="caution">
    <text evidence="4">The sequence shown here is derived from an EMBL/GenBank/DDBJ whole genome shotgun (WGS) entry which is preliminary data.</text>
</comment>
<dbReference type="InterPro" id="IPR035979">
    <property type="entry name" value="RBD_domain_sf"/>
</dbReference>
<dbReference type="PANTHER" id="PTHR48038:SF1">
    <property type="entry name" value="RIBONUCLEOPROTEIN RB97D"/>
    <property type="match status" value="1"/>
</dbReference>
<dbReference type="InterPro" id="IPR000504">
    <property type="entry name" value="RRM_dom"/>
</dbReference>
<feature type="region of interest" description="Disordered" evidence="2">
    <location>
        <begin position="79"/>
        <end position="133"/>
    </location>
</feature>
<dbReference type="PANTHER" id="PTHR48038">
    <property type="entry name" value="RIBONUCLEOPROTEIN RB97D"/>
    <property type="match status" value="1"/>
</dbReference>
<dbReference type="FunFam" id="3.30.70.330:FF:000272">
    <property type="entry name" value="Serine/arginine-rich splicing factor RS2Z32"/>
    <property type="match status" value="1"/>
</dbReference>
<accession>A0AA88YKI0</accession>
<dbReference type="InterPro" id="IPR012677">
    <property type="entry name" value="Nucleotide-bd_a/b_plait_sf"/>
</dbReference>
<evidence type="ECO:0000313" key="5">
    <source>
        <dbReference type="Proteomes" id="UP001186944"/>
    </source>
</evidence>
<dbReference type="EMBL" id="VSWD01000005">
    <property type="protein sequence ID" value="KAK3101345.1"/>
    <property type="molecule type" value="Genomic_DNA"/>
</dbReference>
<reference evidence="4" key="1">
    <citation type="submission" date="2019-08" db="EMBL/GenBank/DDBJ databases">
        <title>The improved chromosome-level genome for the pearl oyster Pinctada fucata martensii using PacBio sequencing and Hi-C.</title>
        <authorList>
            <person name="Zheng Z."/>
        </authorList>
    </citation>
    <scope>NUCLEOTIDE SEQUENCE</scope>
    <source>
        <strain evidence="4">ZZ-2019</strain>
        <tissue evidence="4">Adductor muscle</tissue>
    </source>
</reference>
<dbReference type="PROSITE" id="PS50102">
    <property type="entry name" value="RRM"/>
    <property type="match status" value="1"/>
</dbReference>
<evidence type="ECO:0000259" key="3">
    <source>
        <dbReference type="PROSITE" id="PS50102"/>
    </source>
</evidence>
<sequence>MSRRGEGSLFIGRLSKATRVRDVEDVFEPYGRMTRCEVKYGYGFVDFEDRRDAEDALRYENGRDICGSSIIVEWAKGNPRRAPARGSYDDYRGRRGGQFGRDYPDDRYGGGGGRRRGGRYRSPSPRRRRRNGIVLERSDKWNAALDMLQQDLNTAASPPYEA</sequence>
<protein>
    <recommendedName>
        <fullName evidence="3">RRM domain-containing protein</fullName>
    </recommendedName>
</protein>